<feature type="region of interest" description="Disordered" evidence="1">
    <location>
        <begin position="512"/>
        <end position="571"/>
    </location>
</feature>
<feature type="compositionally biased region" description="Low complexity" evidence="1">
    <location>
        <begin position="294"/>
        <end position="316"/>
    </location>
</feature>
<feature type="compositionally biased region" description="Low complexity" evidence="1">
    <location>
        <begin position="142"/>
        <end position="153"/>
    </location>
</feature>
<evidence type="ECO:0000313" key="3">
    <source>
        <dbReference type="EMBL" id="SBN37923.1"/>
    </source>
</evidence>
<reference evidence="3" key="1">
    <citation type="submission" date="2016-05" db="EMBL/GenBank/DDBJ databases">
        <authorList>
            <person name="Lavstsen T."/>
            <person name="Jespersen J.S."/>
        </authorList>
    </citation>
    <scope>NUCLEOTIDE SEQUENCE</scope>
    <source>
        <strain evidence="3">PFRJS10</strain>
    </source>
</reference>
<evidence type="ECO:0000256" key="1">
    <source>
        <dbReference type="SAM" id="MobiDB-lite"/>
    </source>
</evidence>
<keyword evidence="2" id="KW-1133">Transmembrane helix</keyword>
<proteinExistence type="predicted"/>
<dbReference type="EMBL" id="LT576035">
    <property type="protein sequence ID" value="SBN37923.1"/>
    <property type="molecule type" value="Genomic_DNA"/>
</dbReference>
<feature type="compositionally biased region" description="Acidic residues" evidence="1">
    <location>
        <begin position="227"/>
        <end position="242"/>
    </location>
</feature>
<gene>
    <name evidence="3" type="ORF">PFR_JS10_280</name>
</gene>
<feature type="transmembrane region" description="Helical" evidence="2">
    <location>
        <begin position="402"/>
        <end position="420"/>
    </location>
</feature>
<feature type="compositionally biased region" description="Low complexity" evidence="1">
    <location>
        <begin position="323"/>
        <end position="337"/>
    </location>
</feature>
<protein>
    <submittedName>
        <fullName evidence="3">Uncharacterized protein</fullName>
    </submittedName>
</protein>
<feature type="compositionally biased region" description="Low complexity" evidence="1">
    <location>
        <begin position="66"/>
        <end position="84"/>
    </location>
</feature>
<feature type="compositionally biased region" description="Polar residues" evidence="1">
    <location>
        <begin position="117"/>
        <end position="141"/>
    </location>
</feature>
<accession>A0A2C7AR67</accession>
<dbReference type="AlphaFoldDB" id="A0A2C7AR67"/>
<sequence>MFGRKSRKKAAAQATPDAEVRADDAVSPAVSEGGADQPAKGPGNAAGNPDHIAAGDPDHSAAGSMPDADVSPATDSAAATSDIPDGNHGDDATGEATAGDDGSRAVIAQAISEDANHSQPDQNDAASTLTQMAAIDDQSSQAGAPELEGPGPEAELDAAPQEPELDEPSDDARSGDAQPDSAQPEDSQPAGTPEPAEPATQAELPAPAGEPALDAASPEPKLAAADQDSELEPQDDEPELEQAPDAVDSVTSQAQSPEAADTEAADEDGADAEAADTKAADTDGEAAGSEPTPDDSAMADAASDDGPAASDEAGADVPEAEEPATQPAPDDASSQRPELVAPVLAAAADAPEADASSDDFVGLESTTRVRRSLPLAIFSFVVGVVLIGITFLWWRFSTSLQASLWLVLALAELVVGFVMLRHLRFVVRVSEAGISNQGHSPWALDADQIVDAGVQPGKHPTLWVMPTDAAPKQPNGYASAALVPKGAKLAPLDPAMADVIERALGQWHFAAPRHDTAPAGPETTPRIPSGHDAAPASAPDVHQDGTAPTSTQATVGNKTAQDKTAQDKTVGVLDPETAAWLAGFDDPDEGGEHYVPRYARPQARHTEGVPMADWPTEPMRALTPEYLAQIKAQLDEKSK</sequence>
<keyword evidence="2" id="KW-0472">Membrane</keyword>
<feature type="region of interest" description="Disordered" evidence="1">
    <location>
        <begin position="1"/>
        <end position="337"/>
    </location>
</feature>
<feature type="compositionally biased region" description="Polar residues" evidence="1">
    <location>
        <begin position="546"/>
        <end position="559"/>
    </location>
</feature>
<feature type="compositionally biased region" description="Low complexity" evidence="1">
    <location>
        <begin position="188"/>
        <end position="216"/>
    </location>
</feature>
<feature type="compositionally biased region" description="Acidic residues" evidence="1">
    <location>
        <begin position="260"/>
        <end position="274"/>
    </location>
</feature>
<evidence type="ECO:0000256" key="2">
    <source>
        <dbReference type="SAM" id="Phobius"/>
    </source>
</evidence>
<name>A0A2C7AR67_9ACTN</name>
<feature type="compositionally biased region" description="Basic residues" evidence="1">
    <location>
        <begin position="1"/>
        <end position="10"/>
    </location>
</feature>
<dbReference type="RefSeq" id="WP_404906699.1">
    <property type="nucleotide sequence ID" value="NZ_JBJDUN010000033.1"/>
</dbReference>
<feature type="transmembrane region" description="Helical" evidence="2">
    <location>
        <begin position="375"/>
        <end position="396"/>
    </location>
</feature>
<organism evidence="3">
    <name type="scientific">Propionibacterium freudenreichii</name>
    <dbReference type="NCBI Taxonomy" id="1744"/>
    <lineage>
        <taxon>Bacteria</taxon>
        <taxon>Bacillati</taxon>
        <taxon>Actinomycetota</taxon>
        <taxon>Actinomycetes</taxon>
        <taxon>Propionibacteriales</taxon>
        <taxon>Propionibacteriaceae</taxon>
        <taxon>Propionibacterium</taxon>
    </lineage>
</organism>
<keyword evidence="2" id="KW-0812">Transmembrane</keyword>